<dbReference type="InterPro" id="IPR009057">
    <property type="entry name" value="Homeodomain-like_sf"/>
</dbReference>
<keyword evidence="3" id="KW-1185">Reference proteome</keyword>
<evidence type="ECO:0000313" key="3">
    <source>
        <dbReference type="Proteomes" id="UP001230207"/>
    </source>
</evidence>
<dbReference type="EMBL" id="JAUSVF010000002">
    <property type="protein sequence ID" value="MDQ0322320.1"/>
    <property type="molecule type" value="Genomic_DNA"/>
</dbReference>
<accession>A0ABU0BVN9</accession>
<comment type="caution">
    <text evidence="2">The sequence shown here is derived from an EMBL/GenBank/DDBJ whole genome shotgun (WGS) entry which is preliminary data.</text>
</comment>
<gene>
    <name evidence="2" type="ORF">QO002_004526</name>
</gene>
<evidence type="ECO:0000313" key="2">
    <source>
        <dbReference type="EMBL" id="MDQ0322320.1"/>
    </source>
</evidence>
<evidence type="ECO:0000259" key="1">
    <source>
        <dbReference type="PROSITE" id="PS50531"/>
    </source>
</evidence>
<dbReference type="Gene3D" id="1.10.10.60">
    <property type="entry name" value="Homeodomain-like"/>
    <property type="match status" value="1"/>
</dbReference>
<dbReference type="PROSITE" id="PS50531">
    <property type="entry name" value="HTH_IS21"/>
    <property type="match status" value="1"/>
</dbReference>
<organism evidence="2 3">
    <name type="scientific">Pararhizobium capsulatum DSM 1112</name>
    <dbReference type="NCBI Taxonomy" id="1121113"/>
    <lineage>
        <taxon>Bacteria</taxon>
        <taxon>Pseudomonadati</taxon>
        <taxon>Pseudomonadota</taxon>
        <taxon>Alphaproteobacteria</taxon>
        <taxon>Hyphomicrobiales</taxon>
        <taxon>Rhizobiaceae</taxon>
        <taxon>Rhizobium/Agrobacterium group</taxon>
        <taxon>Pararhizobium</taxon>
    </lineage>
</organism>
<dbReference type="SUPFAM" id="SSF46689">
    <property type="entry name" value="Homeodomain-like"/>
    <property type="match status" value="1"/>
</dbReference>
<sequence length="91" mass="10332">MILDLHQQGLTVSAISRETGIERKTVRKYIERGIEVTAYGPRKPRATVIDPFASYLRERVKPIPVSLAVGSPKTPGSRLCRRLHRRHRLSS</sequence>
<name>A0ABU0BVN9_9HYPH</name>
<proteinExistence type="predicted"/>
<dbReference type="InterPro" id="IPR017894">
    <property type="entry name" value="HTH_IS21_transposase_type"/>
</dbReference>
<protein>
    <submittedName>
        <fullName evidence="2">Transposase</fullName>
    </submittedName>
</protein>
<reference evidence="2 3" key="1">
    <citation type="submission" date="2023-07" db="EMBL/GenBank/DDBJ databases">
        <title>Genomic Encyclopedia of Type Strains, Phase IV (KMG-IV): sequencing the most valuable type-strain genomes for metagenomic binning, comparative biology and taxonomic classification.</title>
        <authorList>
            <person name="Goeker M."/>
        </authorList>
    </citation>
    <scope>NUCLEOTIDE SEQUENCE [LARGE SCALE GENOMIC DNA]</scope>
    <source>
        <strain evidence="2 3">DSM 1112</strain>
    </source>
</reference>
<dbReference type="Proteomes" id="UP001230207">
    <property type="component" value="Unassembled WGS sequence"/>
</dbReference>
<feature type="domain" description="HTH IS21-type" evidence="1">
    <location>
        <begin position="1"/>
        <end position="60"/>
    </location>
</feature>